<evidence type="ECO:0000256" key="1">
    <source>
        <dbReference type="ARBA" id="ARBA00009005"/>
    </source>
</evidence>
<dbReference type="GO" id="GO:0005737">
    <property type="term" value="C:cytoplasm"/>
    <property type="evidence" value="ECO:0000318"/>
    <property type="project" value="GO_Central"/>
</dbReference>
<evidence type="ECO:0000313" key="5">
    <source>
        <dbReference type="RefSeq" id="XP_018836866.2"/>
    </source>
</evidence>
<dbReference type="InterPro" id="IPR011600">
    <property type="entry name" value="Pept_C14_caspase"/>
</dbReference>
<dbReference type="OrthoDB" id="1925221at2759"/>
<evidence type="ECO:0000259" key="3">
    <source>
        <dbReference type="Pfam" id="PF00656"/>
    </source>
</evidence>
<dbReference type="GeneID" id="109003253"/>
<dbReference type="GO" id="GO:0006508">
    <property type="term" value="P:proteolysis"/>
    <property type="evidence" value="ECO:0000318"/>
    <property type="project" value="GO_Central"/>
</dbReference>
<proteinExistence type="inferred from homology"/>
<dbReference type="RefSeq" id="XP_018836866.2">
    <property type="nucleotide sequence ID" value="XM_018981321.2"/>
</dbReference>
<dbReference type="RefSeq" id="XP_018836869.2">
    <property type="nucleotide sequence ID" value="XM_018981324.2"/>
</dbReference>
<feature type="compositionally biased region" description="Low complexity" evidence="2">
    <location>
        <begin position="78"/>
        <end position="87"/>
    </location>
</feature>
<organism evidence="4 6">
    <name type="scientific">Juglans regia</name>
    <name type="common">English walnut</name>
    <dbReference type="NCBI Taxonomy" id="51240"/>
    <lineage>
        <taxon>Eukaryota</taxon>
        <taxon>Viridiplantae</taxon>
        <taxon>Streptophyta</taxon>
        <taxon>Embryophyta</taxon>
        <taxon>Tracheophyta</taxon>
        <taxon>Spermatophyta</taxon>
        <taxon>Magnoliopsida</taxon>
        <taxon>eudicotyledons</taxon>
        <taxon>Gunneridae</taxon>
        <taxon>Pentapetalae</taxon>
        <taxon>rosids</taxon>
        <taxon>fabids</taxon>
        <taxon>Fagales</taxon>
        <taxon>Juglandaceae</taxon>
        <taxon>Juglans</taxon>
    </lineage>
</organism>
<dbReference type="Proteomes" id="UP000235220">
    <property type="component" value="Chromosome 16"/>
</dbReference>
<dbReference type="InterPro" id="IPR050452">
    <property type="entry name" value="Metacaspase"/>
</dbReference>
<dbReference type="Gramene" id="Jr16_20260_p1">
    <property type="protein sequence ID" value="cds.Jr16_20260_p1"/>
    <property type="gene ID" value="Jr16_20260"/>
</dbReference>
<dbReference type="KEGG" id="jre:109003253"/>
<feature type="domain" description="Peptidase C14 caspase" evidence="3">
    <location>
        <begin position="116"/>
        <end position="353"/>
    </location>
</feature>
<dbReference type="AlphaFoldDB" id="A0A2I4FYZ4"/>
<dbReference type="InterPro" id="IPR029030">
    <property type="entry name" value="Caspase-like_dom_sf"/>
</dbReference>
<evidence type="ECO:0000313" key="7">
    <source>
        <dbReference type="RefSeq" id="XP_018836870.2"/>
    </source>
</evidence>
<dbReference type="Gene3D" id="3.40.50.12660">
    <property type="match status" value="1"/>
</dbReference>
<dbReference type="GO" id="GO:0004197">
    <property type="term" value="F:cysteine-type endopeptidase activity"/>
    <property type="evidence" value="ECO:0000318"/>
    <property type="project" value="GO_Central"/>
</dbReference>
<protein>
    <submittedName>
        <fullName evidence="5 6">Metacaspase-1-like</fullName>
    </submittedName>
</protein>
<sequence length="396" mass="44304">MERTATCSRCHKQYLLPKHSESSIRCRECTKAVTRISTSSSGCSHLGWHFIQSVLYSKPDLRTSRNVSKELQKNKQKSSSSSSGTSTAASQIYSSSLDIKPAPSVSSAEAPRGRPKRALLCGVTHRNKTYSLSGTINDVRNMKNLLIQHFGYPRECIRILTEEDEGSDFTPTKKNIKDSLKWLVEGSESGDLLVFYYSGHGLQQPDDVTNEELDGFDETICPVDFMQEGMILDDEIHSTIVRPLKEGVTLHAIVDACHSGTILDLDYTYDLQRKDWKSNRPPSKLADNSTSGTSTGLAICLSACGDDQMTSDTDAFSKKEMNGAMTSILIQMVGKDSEITYEVLLNKMHDFIQQVNNKSMILNSRFLQRIFHRTKLEDPLLSSSQKFEVSTKKFLQ</sequence>
<gene>
    <name evidence="5 6 7" type="primary">LOC109003253</name>
</gene>
<dbReference type="RefSeq" id="XP_018836870.2">
    <property type="nucleotide sequence ID" value="XM_018981325.2"/>
</dbReference>
<accession>A0A2I4FYZ4</accession>
<comment type="similarity">
    <text evidence="1">Belongs to the peptidase C14B family.</text>
</comment>
<dbReference type="PANTHER" id="PTHR48104">
    <property type="entry name" value="METACASPASE-4"/>
    <property type="match status" value="1"/>
</dbReference>
<dbReference type="SUPFAM" id="SSF52129">
    <property type="entry name" value="Caspase-like"/>
    <property type="match status" value="1"/>
</dbReference>
<dbReference type="Pfam" id="PF00656">
    <property type="entry name" value="Peptidase_C14"/>
    <property type="match status" value="1"/>
</dbReference>
<dbReference type="PANTHER" id="PTHR48104:SF2">
    <property type="entry name" value="METACASPASE-1-LIKE ISOFORM X1"/>
    <property type="match status" value="1"/>
</dbReference>
<feature type="region of interest" description="Disordered" evidence="2">
    <location>
        <begin position="66"/>
        <end position="87"/>
    </location>
</feature>
<evidence type="ECO:0000256" key="2">
    <source>
        <dbReference type="SAM" id="MobiDB-lite"/>
    </source>
</evidence>
<name>A0A2I4FYZ4_JUGRE</name>
<keyword evidence="4" id="KW-1185">Reference proteome</keyword>
<reference evidence="5 6" key="1">
    <citation type="submission" date="2025-04" db="UniProtKB">
        <authorList>
            <consortium name="RefSeq"/>
        </authorList>
    </citation>
    <scope>IDENTIFICATION</scope>
    <source>
        <tissue evidence="5 6">Leaves</tissue>
    </source>
</reference>
<evidence type="ECO:0000313" key="6">
    <source>
        <dbReference type="RefSeq" id="XP_018836869.2"/>
    </source>
</evidence>
<evidence type="ECO:0000313" key="4">
    <source>
        <dbReference type="Proteomes" id="UP000235220"/>
    </source>
</evidence>